<feature type="region of interest" description="Disordered" evidence="5">
    <location>
        <begin position="418"/>
        <end position="441"/>
    </location>
</feature>
<evidence type="ECO:0000256" key="4">
    <source>
        <dbReference type="ARBA" id="ARBA00022837"/>
    </source>
</evidence>
<feature type="signal peptide" evidence="6">
    <location>
        <begin position="1"/>
        <end position="24"/>
    </location>
</feature>
<feature type="chain" id="PRO_5017246176" evidence="6">
    <location>
        <begin position="25"/>
        <end position="533"/>
    </location>
</feature>
<proteinExistence type="predicted"/>
<dbReference type="AlphaFoldDB" id="A0A3A4R136"/>
<dbReference type="Proteomes" id="UP000266426">
    <property type="component" value="Unassembled WGS sequence"/>
</dbReference>
<evidence type="ECO:0000313" key="8">
    <source>
        <dbReference type="Proteomes" id="UP000266426"/>
    </source>
</evidence>
<evidence type="ECO:0000313" key="7">
    <source>
        <dbReference type="EMBL" id="RJP55892.1"/>
    </source>
</evidence>
<comment type="subcellular location">
    <subcellularLocation>
        <location evidence="1">Secreted</location>
    </subcellularLocation>
</comment>
<name>A0A3A4R136_9BACT</name>
<sequence length="533" mass="58349">MRSIIHLALLLTLAAVIFSGSLRADDTINLDGSYFYGGFSSHSPYPYEPYTAIGDQYISGSSMVLTLNFSDDPPSQTFLTITNTFYDSEGWLNLIVELDNETYHEIGIANDWLAIFVMRDPGVDEILDITYSLKKKTAPTIAEIAGEYSIFGHYSGVGSDEMWSSSMNGAVTLGLDGSLTYSVTPDFGDTETGASTYTLNASTSTIYVTGVGEFLIGEGGMLMRFDRDASDNELFYEILVKRSSGKTLADFEGCWKFQAFAAGDNTRAPYTAWGLAVVFNDGTCLVSNDYYGYTSETVSAVISASDNGVFTVTSNLGYEYTGILSPASDAAIMQIAIDELYHSVGTAIKIQLDPSDDNDNDGISNNMEFAQKINPLNPDTDSDGMPDGWELANTLSPRDNDAESDTDLDGLTALREYSLNTNPNNDDSDNDGFKDGDEITAGTNPNDNISFFTMVYINPRTNTLCWVGATTASYRMSWKDSFDEFWHEVTLSSDELVFQSDTVSYTDNGDDTSVPARLPLNEANKRLYKITAY</sequence>
<evidence type="ECO:0000256" key="2">
    <source>
        <dbReference type="ARBA" id="ARBA00022525"/>
    </source>
</evidence>
<keyword evidence="3 6" id="KW-0732">Signal</keyword>
<evidence type="ECO:0000256" key="3">
    <source>
        <dbReference type="ARBA" id="ARBA00022729"/>
    </source>
</evidence>
<evidence type="ECO:0000256" key="1">
    <source>
        <dbReference type="ARBA" id="ARBA00004613"/>
    </source>
</evidence>
<dbReference type="EMBL" id="QZJZ01000105">
    <property type="protein sequence ID" value="RJP55892.1"/>
    <property type="molecule type" value="Genomic_DNA"/>
</dbReference>
<organism evidence="7 8">
    <name type="scientific">Candidatus Auribacter fodinae</name>
    <dbReference type="NCBI Taxonomy" id="2093366"/>
    <lineage>
        <taxon>Bacteria</taxon>
        <taxon>Pseudomonadati</taxon>
        <taxon>Candidatus Auribacterota</taxon>
        <taxon>Candidatus Auribacteria</taxon>
        <taxon>Candidatus Auribacterales</taxon>
        <taxon>Candidatus Auribacteraceae</taxon>
        <taxon>Candidatus Auribacter</taxon>
    </lineage>
</organism>
<gene>
    <name evidence="7" type="ORF">C4541_13365</name>
</gene>
<keyword evidence="4" id="KW-0106">Calcium</keyword>
<evidence type="ECO:0000256" key="5">
    <source>
        <dbReference type="SAM" id="MobiDB-lite"/>
    </source>
</evidence>
<evidence type="ECO:0000256" key="6">
    <source>
        <dbReference type="SAM" id="SignalP"/>
    </source>
</evidence>
<accession>A0A3A4R136</accession>
<feature type="region of interest" description="Disordered" evidence="5">
    <location>
        <begin position="374"/>
        <end position="406"/>
    </location>
</feature>
<comment type="caution">
    <text evidence="7">The sequence shown here is derived from an EMBL/GenBank/DDBJ whole genome shotgun (WGS) entry which is preliminary data.</text>
</comment>
<protein>
    <submittedName>
        <fullName evidence="7">Uncharacterized protein</fullName>
    </submittedName>
</protein>
<reference evidence="7 8" key="1">
    <citation type="journal article" date="2017" name="ISME J.">
        <title>Energy and carbon metabolisms in a deep terrestrial subsurface fluid microbial community.</title>
        <authorList>
            <person name="Momper L."/>
            <person name="Jungbluth S.P."/>
            <person name="Lee M.D."/>
            <person name="Amend J.P."/>
        </authorList>
    </citation>
    <scope>NUCLEOTIDE SEQUENCE [LARGE SCALE GENOMIC DNA]</scope>
    <source>
        <strain evidence="7">SURF_26</strain>
    </source>
</reference>
<dbReference type="Pfam" id="PF18884">
    <property type="entry name" value="TSP3_bac"/>
    <property type="match status" value="1"/>
</dbReference>
<dbReference type="InterPro" id="IPR059100">
    <property type="entry name" value="TSP3_bac"/>
</dbReference>
<keyword evidence="2" id="KW-0964">Secreted</keyword>